<feature type="compositionally biased region" description="Basic and acidic residues" evidence="1">
    <location>
        <begin position="188"/>
        <end position="199"/>
    </location>
</feature>
<feature type="compositionally biased region" description="Low complexity" evidence="1">
    <location>
        <begin position="69"/>
        <end position="99"/>
    </location>
</feature>
<organism evidence="2">
    <name type="scientific">Kwoniella bestiolae CBS 10118</name>
    <dbReference type="NCBI Taxonomy" id="1296100"/>
    <lineage>
        <taxon>Eukaryota</taxon>
        <taxon>Fungi</taxon>
        <taxon>Dikarya</taxon>
        <taxon>Basidiomycota</taxon>
        <taxon>Agaricomycotina</taxon>
        <taxon>Tremellomycetes</taxon>
        <taxon>Tremellales</taxon>
        <taxon>Cryptococcaceae</taxon>
        <taxon>Kwoniella</taxon>
    </lineage>
</organism>
<feature type="compositionally biased region" description="Low complexity" evidence="1">
    <location>
        <begin position="27"/>
        <end position="42"/>
    </location>
</feature>
<sequence>MSYESPAPTPTAQPNTFDTRLAYIQGNSSSHHQHNTSTSSSTPLHRVPTTPSHPGCVLCSLVASTSEQLQTQSSASPSAQTALLPPNDRSSSPAPSLAPLRRRSSTNINGTTNGKEVIYQDNQVTVYKAGGKERLCADGKHLVVVLNTHAESVYEFGPSDVPLLSHIIDLSHRLLSSSVGQSSTSASDAERGKGKGKENDVRVGFVGSITKDPQIPHAHLHAHAMVGPVDTSLPGATFWRRNVVFGSMNWWSIEDLRAEIREESSNNRVKSGYQHRDRAPIDRVPDAGSVAGLPNALDPSDYTDQSPPNSANKPGTMSRTLSVQSANSARAASPSPNQTFVPLSKGKEPDRSGGSSSSRHSEEPDGEEGYVAVDLDDVSGGTRSNRVERGGRI</sequence>
<feature type="region of interest" description="Disordered" evidence="1">
    <location>
        <begin position="179"/>
        <end position="199"/>
    </location>
</feature>
<dbReference type="VEuPathDB" id="FungiDB:I302_04968"/>
<feature type="region of interest" description="Disordered" evidence="1">
    <location>
        <begin position="263"/>
        <end position="393"/>
    </location>
</feature>
<dbReference type="AlphaFoldDB" id="A0A1B9G2D4"/>
<proteinExistence type="predicted"/>
<accession>A0A1B9G2D4</accession>
<reference evidence="2" key="2">
    <citation type="submission" date="2014-01" db="EMBL/GenBank/DDBJ databases">
        <title>Evolution of pathogenesis and genome organization in the Tremellales.</title>
        <authorList>
            <person name="Cuomo C."/>
            <person name="Litvintseva A."/>
            <person name="Heitman J."/>
            <person name="Chen Y."/>
            <person name="Sun S."/>
            <person name="Springer D."/>
            <person name="Dromer F."/>
            <person name="Young S."/>
            <person name="Zeng Q."/>
            <person name="Chapman S."/>
            <person name="Gujja S."/>
            <person name="Saif S."/>
            <person name="Birren B."/>
        </authorList>
    </citation>
    <scope>NUCLEOTIDE SEQUENCE</scope>
    <source>
        <strain evidence="2">CBS 10118</strain>
    </source>
</reference>
<feature type="region of interest" description="Disordered" evidence="1">
    <location>
        <begin position="69"/>
        <end position="114"/>
    </location>
</feature>
<reference evidence="2" key="1">
    <citation type="submission" date="2013-07" db="EMBL/GenBank/DDBJ databases">
        <title>The Genome Sequence of Cryptococcus bestiolae CBS10118.</title>
        <authorList>
            <consortium name="The Broad Institute Genome Sequencing Platform"/>
            <person name="Cuomo C."/>
            <person name="Litvintseva A."/>
            <person name="Chen Y."/>
            <person name="Heitman J."/>
            <person name="Sun S."/>
            <person name="Springer D."/>
            <person name="Dromer F."/>
            <person name="Young S.K."/>
            <person name="Zeng Q."/>
            <person name="Gargeya S."/>
            <person name="Fitzgerald M."/>
            <person name="Abouelleil A."/>
            <person name="Alvarado L."/>
            <person name="Berlin A.M."/>
            <person name="Chapman S.B."/>
            <person name="Dewar J."/>
            <person name="Goldberg J."/>
            <person name="Griggs A."/>
            <person name="Gujja S."/>
            <person name="Hansen M."/>
            <person name="Howarth C."/>
            <person name="Imamovic A."/>
            <person name="Larimer J."/>
            <person name="McCowan C."/>
            <person name="Murphy C."/>
            <person name="Pearson M."/>
            <person name="Priest M."/>
            <person name="Roberts A."/>
            <person name="Saif S."/>
            <person name="Shea T."/>
            <person name="Sykes S."/>
            <person name="Wortman J."/>
            <person name="Nusbaum C."/>
            <person name="Birren B."/>
        </authorList>
    </citation>
    <scope>NUCLEOTIDE SEQUENCE [LARGE SCALE GENOMIC DNA]</scope>
    <source>
        <strain evidence="2">CBS 10118</strain>
    </source>
</reference>
<dbReference type="STRING" id="1296100.A0A1B9G2D4"/>
<feature type="compositionally biased region" description="Polar residues" evidence="1">
    <location>
        <begin position="302"/>
        <end position="324"/>
    </location>
</feature>
<dbReference type="InterPro" id="IPR036265">
    <property type="entry name" value="HIT-like_sf"/>
</dbReference>
<gene>
    <name evidence="2" type="ORF">I302_04968</name>
</gene>
<feature type="region of interest" description="Disordered" evidence="1">
    <location>
        <begin position="27"/>
        <end position="50"/>
    </location>
</feature>
<evidence type="ECO:0000256" key="1">
    <source>
        <dbReference type="SAM" id="MobiDB-lite"/>
    </source>
</evidence>
<evidence type="ECO:0008006" key="3">
    <source>
        <dbReference type="Google" id="ProtNLM"/>
    </source>
</evidence>
<dbReference type="EMBL" id="KI894021">
    <property type="protein sequence ID" value="OCF25158.1"/>
    <property type="molecule type" value="Genomic_DNA"/>
</dbReference>
<feature type="compositionally biased region" description="Basic and acidic residues" evidence="1">
    <location>
        <begin position="274"/>
        <end position="285"/>
    </location>
</feature>
<feature type="compositionally biased region" description="Low complexity" evidence="1">
    <location>
        <begin position="325"/>
        <end position="337"/>
    </location>
</feature>
<name>A0A1B9G2D4_9TREE</name>
<dbReference type="Gene3D" id="3.30.428.10">
    <property type="entry name" value="HIT-like"/>
    <property type="match status" value="1"/>
</dbReference>
<protein>
    <recommendedName>
        <fullName evidence="3">HIT domain-containing protein</fullName>
    </recommendedName>
</protein>
<dbReference type="OrthoDB" id="3361363at2759"/>
<evidence type="ECO:0000313" key="2">
    <source>
        <dbReference type="EMBL" id="OCF25158.1"/>
    </source>
</evidence>